<feature type="transmembrane region" description="Helical" evidence="8">
    <location>
        <begin position="21"/>
        <end position="47"/>
    </location>
</feature>
<feature type="domain" description="Major facilitator superfamily (MFS) profile" evidence="9">
    <location>
        <begin position="22"/>
        <end position="471"/>
    </location>
</feature>
<dbReference type="InterPro" id="IPR020846">
    <property type="entry name" value="MFS_dom"/>
</dbReference>
<dbReference type="CDD" id="cd17321">
    <property type="entry name" value="MFS_MMR_MDR_like"/>
    <property type="match status" value="1"/>
</dbReference>
<keyword evidence="3" id="KW-0813">Transport</keyword>
<dbReference type="PRINTS" id="PR01036">
    <property type="entry name" value="TCRTETB"/>
</dbReference>
<dbReference type="Gene3D" id="1.20.1720.10">
    <property type="entry name" value="Multidrug resistance protein D"/>
    <property type="match status" value="1"/>
</dbReference>
<organism evidence="10 11">
    <name type="scientific">Chitinasiproducens palmae</name>
    <dbReference type="NCBI Taxonomy" id="1770053"/>
    <lineage>
        <taxon>Bacteria</taxon>
        <taxon>Pseudomonadati</taxon>
        <taxon>Pseudomonadota</taxon>
        <taxon>Betaproteobacteria</taxon>
        <taxon>Burkholderiales</taxon>
        <taxon>Burkholderiaceae</taxon>
        <taxon>Chitinasiproducens</taxon>
    </lineage>
</organism>
<proteinExistence type="inferred from homology"/>
<dbReference type="InterPro" id="IPR036259">
    <property type="entry name" value="MFS_trans_sf"/>
</dbReference>
<evidence type="ECO:0000313" key="11">
    <source>
        <dbReference type="Proteomes" id="UP000243719"/>
    </source>
</evidence>
<dbReference type="InterPro" id="IPR011701">
    <property type="entry name" value="MFS"/>
</dbReference>
<dbReference type="GO" id="GO:0022857">
    <property type="term" value="F:transmembrane transporter activity"/>
    <property type="evidence" value="ECO:0007669"/>
    <property type="project" value="InterPro"/>
</dbReference>
<feature type="transmembrane region" description="Helical" evidence="8">
    <location>
        <begin position="113"/>
        <end position="134"/>
    </location>
</feature>
<gene>
    <name evidence="10" type="ORF">SAMN05216551_107107</name>
</gene>
<keyword evidence="5 8" id="KW-0812">Transmembrane</keyword>
<dbReference type="OrthoDB" id="9807274at2"/>
<comment type="similarity">
    <text evidence="2">Belongs to the major facilitator superfamily. EmrB family.</text>
</comment>
<keyword evidence="11" id="KW-1185">Reference proteome</keyword>
<feature type="transmembrane region" description="Helical" evidence="8">
    <location>
        <begin position="343"/>
        <end position="364"/>
    </location>
</feature>
<dbReference type="GO" id="GO:0005886">
    <property type="term" value="C:plasma membrane"/>
    <property type="evidence" value="ECO:0007669"/>
    <property type="project" value="UniProtKB-SubCell"/>
</dbReference>
<comment type="subcellular location">
    <subcellularLocation>
        <location evidence="1">Cell membrane</location>
        <topology evidence="1">Multi-pass membrane protein</topology>
    </subcellularLocation>
</comment>
<evidence type="ECO:0000259" key="9">
    <source>
        <dbReference type="PROSITE" id="PS50850"/>
    </source>
</evidence>
<dbReference type="NCBIfam" id="TIGR00711">
    <property type="entry name" value="efflux_EmrB"/>
    <property type="match status" value="1"/>
</dbReference>
<dbReference type="InterPro" id="IPR004638">
    <property type="entry name" value="EmrB-like"/>
</dbReference>
<protein>
    <submittedName>
        <fullName evidence="10">MFS transporter, DHA2 family, multidrug resistance protein</fullName>
    </submittedName>
</protein>
<dbReference type="PROSITE" id="PS50850">
    <property type="entry name" value="MFS"/>
    <property type="match status" value="1"/>
</dbReference>
<feature type="transmembrane region" description="Helical" evidence="8">
    <location>
        <begin position="86"/>
        <end position="107"/>
    </location>
</feature>
<dbReference type="PANTHER" id="PTHR42718:SF9">
    <property type="entry name" value="MAJOR FACILITATOR SUPERFAMILY MULTIDRUG TRANSPORTER MFSC"/>
    <property type="match status" value="1"/>
</dbReference>
<name>A0A1H2PQN5_9BURK</name>
<sequence>MKHLFTDRPGDEGLPGSERRLAAAALILGTMIAVLDGSIVNVALPVISHQLGVAPADAVWVASAYLVAGAMTLLAFAALGEVIGYARVYVAGLIVFTLTSLACALSTTLSMLVAMRLLQGLGGAAAMSLGPALYRHVFPTRLLGSALGINALTVASATAAGPALGGFLLEALSWPWLFAINVPLGTAACWLAHRSLPRITPKHSRLDLPSVLYSAVAMGALVVGVDSLSQNDASAHHGPSTVVLLVIALLAGIIFVRRQRRTATPLLPLDIFSSPRFSLAALTSLCSFTAQGTAYIALPFLFQGAMGFTALQSAALFTPWPLAIVIAAPLAGRLADRYDPAMLSTAGLAVLSLGLGLLALLDIHASALDIGWRAFVCGLGFGFFQSPNNRELLSSAPRTRSATASGVLATARTFGQSLGAALVGIVLAWASTHQGNEALLDARATHVSMWVAAAASFGAMWISLSRIRRARDV</sequence>
<feature type="transmembrane region" description="Helical" evidence="8">
    <location>
        <begin position="407"/>
        <end position="429"/>
    </location>
</feature>
<feature type="transmembrane region" description="Helical" evidence="8">
    <location>
        <begin position="174"/>
        <end position="193"/>
    </location>
</feature>
<evidence type="ECO:0000256" key="4">
    <source>
        <dbReference type="ARBA" id="ARBA00022475"/>
    </source>
</evidence>
<evidence type="ECO:0000256" key="7">
    <source>
        <dbReference type="ARBA" id="ARBA00023136"/>
    </source>
</evidence>
<evidence type="ECO:0000256" key="2">
    <source>
        <dbReference type="ARBA" id="ARBA00008537"/>
    </source>
</evidence>
<dbReference type="SUPFAM" id="SSF103473">
    <property type="entry name" value="MFS general substrate transporter"/>
    <property type="match status" value="1"/>
</dbReference>
<dbReference type="Pfam" id="PF07690">
    <property type="entry name" value="MFS_1"/>
    <property type="match status" value="1"/>
</dbReference>
<feature type="transmembrane region" description="Helical" evidence="8">
    <location>
        <begin position="310"/>
        <end position="331"/>
    </location>
</feature>
<feature type="transmembrane region" description="Helical" evidence="8">
    <location>
        <begin position="59"/>
        <end position="79"/>
    </location>
</feature>
<accession>A0A1H2PQN5</accession>
<dbReference type="RefSeq" id="WP_091908854.1">
    <property type="nucleotide sequence ID" value="NZ_FNLO01000007.1"/>
</dbReference>
<feature type="transmembrane region" description="Helical" evidence="8">
    <location>
        <begin position="237"/>
        <end position="256"/>
    </location>
</feature>
<evidence type="ECO:0000256" key="1">
    <source>
        <dbReference type="ARBA" id="ARBA00004651"/>
    </source>
</evidence>
<feature type="transmembrane region" description="Helical" evidence="8">
    <location>
        <begin position="277"/>
        <end position="298"/>
    </location>
</feature>
<dbReference type="Proteomes" id="UP000243719">
    <property type="component" value="Unassembled WGS sequence"/>
</dbReference>
<reference evidence="11" key="1">
    <citation type="submission" date="2016-09" db="EMBL/GenBank/DDBJ databases">
        <authorList>
            <person name="Varghese N."/>
            <person name="Submissions S."/>
        </authorList>
    </citation>
    <scope>NUCLEOTIDE SEQUENCE [LARGE SCALE GENOMIC DNA]</scope>
    <source>
        <strain evidence="11">JS23</strain>
    </source>
</reference>
<keyword evidence="6 8" id="KW-1133">Transmembrane helix</keyword>
<evidence type="ECO:0000256" key="8">
    <source>
        <dbReference type="SAM" id="Phobius"/>
    </source>
</evidence>
<feature type="transmembrane region" description="Helical" evidence="8">
    <location>
        <begin position="370"/>
        <end position="386"/>
    </location>
</feature>
<dbReference type="STRING" id="1770053.SAMN05216551_107107"/>
<feature type="transmembrane region" description="Helical" evidence="8">
    <location>
        <begin position="146"/>
        <end position="168"/>
    </location>
</feature>
<dbReference type="EMBL" id="FNLO01000007">
    <property type="protein sequence ID" value="SDV49148.1"/>
    <property type="molecule type" value="Genomic_DNA"/>
</dbReference>
<evidence type="ECO:0000256" key="3">
    <source>
        <dbReference type="ARBA" id="ARBA00022448"/>
    </source>
</evidence>
<dbReference type="Gene3D" id="1.20.1250.20">
    <property type="entry name" value="MFS general substrate transporter like domains"/>
    <property type="match status" value="1"/>
</dbReference>
<keyword evidence="7 8" id="KW-0472">Membrane</keyword>
<evidence type="ECO:0000256" key="6">
    <source>
        <dbReference type="ARBA" id="ARBA00022989"/>
    </source>
</evidence>
<evidence type="ECO:0000256" key="5">
    <source>
        <dbReference type="ARBA" id="ARBA00022692"/>
    </source>
</evidence>
<feature type="transmembrane region" description="Helical" evidence="8">
    <location>
        <begin position="449"/>
        <end position="467"/>
    </location>
</feature>
<feature type="transmembrane region" description="Helical" evidence="8">
    <location>
        <begin position="205"/>
        <end position="225"/>
    </location>
</feature>
<dbReference type="AlphaFoldDB" id="A0A1H2PQN5"/>
<evidence type="ECO:0000313" key="10">
    <source>
        <dbReference type="EMBL" id="SDV49148.1"/>
    </source>
</evidence>
<dbReference type="PANTHER" id="PTHR42718">
    <property type="entry name" value="MAJOR FACILITATOR SUPERFAMILY MULTIDRUG TRANSPORTER MFSC"/>
    <property type="match status" value="1"/>
</dbReference>
<keyword evidence="4" id="KW-1003">Cell membrane</keyword>